<protein>
    <submittedName>
        <fullName evidence="2">Amidohydrolase family protein</fullName>
    </submittedName>
</protein>
<gene>
    <name evidence="2" type="ORF">IQ251_00040</name>
</gene>
<dbReference type="InterPro" id="IPR032466">
    <property type="entry name" value="Metal_Hydrolase"/>
</dbReference>
<name>A0A929FXV5_9PSEU</name>
<dbReference type="InterPro" id="IPR011059">
    <property type="entry name" value="Metal-dep_hydrolase_composite"/>
</dbReference>
<dbReference type="InterPro" id="IPR006680">
    <property type="entry name" value="Amidohydro-rel"/>
</dbReference>
<dbReference type="CDD" id="cd01299">
    <property type="entry name" value="Met_dep_hydrolase_A"/>
    <property type="match status" value="1"/>
</dbReference>
<proteinExistence type="predicted"/>
<dbReference type="Gene3D" id="2.30.40.10">
    <property type="entry name" value="Urease, subunit C, domain 1"/>
    <property type="match status" value="1"/>
</dbReference>
<dbReference type="Proteomes" id="UP000598360">
    <property type="component" value="Unassembled WGS sequence"/>
</dbReference>
<dbReference type="GO" id="GO:0016810">
    <property type="term" value="F:hydrolase activity, acting on carbon-nitrogen (but not peptide) bonds"/>
    <property type="evidence" value="ECO:0007669"/>
    <property type="project" value="InterPro"/>
</dbReference>
<evidence type="ECO:0000313" key="2">
    <source>
        <dbReference type="EMBL" id="MBE9372830.1"/>
    </source>
</evidence>
<dbReference type="PANTHER" id="PTHR43135:SF3">
    <property type="entry name" value="ALPHA-D-RIBOSE 1-METHYLPHOSPHONATE 5-TRIPHOSPHATE DIPHOSPHATASE"/>
    <property type="match status" value="1"/>
</dbReference>
<dbReference type="Gene3D" id="3.20.20.140">
    <property type="entry name" value="Metal-dependent hydrolases"/>
    <property type="match status" value="1"/>
</dbReference>
<comment type="caution">
    <text evidence="2">The sequence shown here is derived from an EMBL/GenBank/DDBJ whole genome shotgun (WGS) entry which is preliminary data.</text>
</comment>
<accession>A0A929FXV5</accession>
<dbReference type="PANTHER" id="PTHR43135">
    <property type="entry name" value="ALPHA-D-RIBOSE 1-METHYLPHOSPHONATE 5-TRIPHOSPHATE DIPHOSPHATASE"/>
    <property type="match status" value="1"/>
</dbReference>
<feature type="domain" description="Amidohydrolase-related" evidence="1">
    <location>
        <begin position="59"/>
        <end position="386"/>
    </location>
</feature>
<reference evidence="2" key="1">
    <citation type="submission" date="2020-10" db="EMBL/GenBank/DDBJ databases">
        <title>Diversity and distribution of actinomycetes associated with coral in the coast of Hainan.</title>
        <authorList>
            <person name="Li F."/>
        </authorList>
    </citation>
    <scope>NUCLEOTIDE SEQUENCE</scope>
    <source>
        <strain evidence="2">HNM0983</strain>
    </source>
</reference>
<dbReference type="InterPro" id="IPR051781">
    <property type="entry name" value="Metallo-dep_Hydrolase"/>
</dbReference>
<evidence type="ECO:0000259" key="1">
    <source>
        <dbReference type="Pfam" id="PF01979"/>
    </source>
</evidence>
<dbReference type="EMBL" id="JADEYC010000001">
    <property type="protein sequence ID" value="MBE9372830.1"/>
    <property type="molecule type" value="Genomic_DNA"/>
</dbReference>
<evidence type="ECO:0000313" key="3">
    <source>
        <dbReference type="Proteomes" id="UP000598360"/>
    </source>
</evidence>
<dbReference type="SUPFAM" id="SSF51338">
    <property type="entry name" value="Composite domain of metallo-dependent hydrolases"/>
    <property type="match status" value="1"/>
</dbReference>
<dbReference type="Pfam" id="PF01979">
    <property type="entry name" value="Amidohydro_1"/>
    <property type="match status" value="1"/>
</dbReference>
<dbReference type="AlphaFoldDB" id="A0A929FXV5"/>
<dbReference type="InterPro" id="IPR057744">
    <property type="entry name" value="OTAase-like"/>
</dbReference>
<sequence length="399" mass="42305">MPQQLLVTAGEVYPGRGTTPITDGAVLVDGPLISAVGARPDIEARATANVARFDFPGGTILPGLIDGHVHLAFDPTQDPPEALRHLDDETLLREMADRAGAALRAGITTMRDLGDRGGLAVRLRDEIARGDRSGPRVLAAGTPLTPPGGHCWFLGGEVAGSEEIRRRITSLTELGVDVIKVMVSGGHITPDSRKPWEMQFTAEELRRIVDISSELQLPVAAHAHGTTAIAACAEAGVSTVEHCTWMRIGDNPEIEERLDVAERMAERGICACPAWPSDWRSLLDALGADVGKRAIEKMVRMRDIGVPLIAGTDAGVVRSEHGGLPAGLELYRHLGMAPHEILDMATTDSATALGIGDRAGRLAAGYDADILVCDGAPLTDITALQAQRLVLARGTTTRP</sequence>
<dbReference type="RefSeq" id="WP_193926290.1">
    <property type="nucleotide sequence ID" value="NZ_JADEYC010000001.1"/>
</dbReference>
<dbReference type="SUPFAM" id="SSF51556">
    <property type="entry name" value="Metallo-dependent hydrolases"/>
    <property type="match status" value="1"/>
</dbReference>
<keyword evidence="3" id="KW-1185">Reference proteome</keyword>
<organism evidence="2 3">
    <name type="scientific">Saccharopolyspora montiporae</name>
    <dbReference type="NCBI Taxonomy" id="2781240"/>
    <lineage>
        <taxon>Bacteria</taxon>
        <taxon>Bacillati</taxon>
        <taxon>Actinomycetota</taxon>
        <taxon>Actinomycetes</taxon>
        <taxon>Pseudonocardiales</taxon>
        <taxon>Pseudonocardiaceae</taxon>
        <taxon>Saccharopolyspora</taxon>
    </lineage>
</organism>